<protein>
    <submittedName>
        <fullName evidence="1">Uncharacterized protein</fullName>
    </submittedName>
</protein>
<reference evidence="1" key="2">
    <citation type="submission" date="2022-01" db="EMBL/GenBank/DDBJ databases">
        <authorList>
            <person name="Yamashiro T."/>
            <person name="Shiraishi A."/>
            <person name="Satake H."/>
            <person name="Nakayama K."/>
        </authorList>
    </citation>
    <scope>NUCLEOTIDE SEQUENCE</scope>
</reference>
<proteinExistence type="predicted"/>
<accession>A0ABQ5E4N9</accession>
<organism evidence="1 2">
    <name type="scientific">Tanacetum coccineum</name>
    <dbReference type="NCBI Taxonomy" id="301880"/>
    <lineage>
        <taxon>Eukaryota</taxon>
        <taxon>Viridiplantae</taxon>
        <taxon>Streptophyta</taxon>
        <taxon>Embryophyta</taxon>
        <taxon>Tracheophyta</taxon>
        <taxon>Spermatophyta</taxon>
        <taxon>Magnoliopsida</taxon>
        <taxon>eudicotyledons</taxon>
        <taxon>Gunneridae</taxon>
        <taxon>Pentapetalae</taxon>
        <taxon>asterids</taxon>
        <taxon>campanulids</taxon>
        <taxon>Asterales</taxon>
        <taxon>Asteraceae</taxon>
        <taxon>Asteroideae</taxon>
        <taxon>Anthemideae</taxon>
        <taxon>Anthemidinae</taxon>
        <taxon>Tanacetum</taxon>
    </lineage>
</organism>
<evidence type="ECO:0000313" key="1">
    <source>
        <dbReference type="EMBL" id="GJT45831.1"/>
    </source>
</evidence>
<comment type="caution">
    <text evidence="1">The sequence shown here is derived from an EMBL/GenBank/DDBJ whole genome shotgun (WGS) entry which is preliminary data.</text>
</comment>
<name>A0ABQ5E4N9_9ASTR</name>
<reference evidence="1" key="1">
    <citation type="journal article" date="2022" name="Int. J. Mol. Sci.">
        <title>Draft Genome of Tanacetum Coccineum: Genomic Comparison of Closely Related Tanacetum-Family Plants.</title>
        <authorList>
            <person name="Yamashiro T."/>
            <person name="Shiraishi A."/>
            <person name="Nakayama K."/>
            <person name="Satake H."/>
        </authorList>
    </citation>
    <scope>NUCLEOTIDE SEQUENCE</scope>
</reference>
<evidence type="ECO:0000313" key="2">
    <source>
        <dbReference type="Proteomes" id="UP001151760"/>
    </source>
</evidence>
<gene>
    <name evidence="1" type="ORF">Tco_0954546</name>
</gene>
<sequence length="214" mass="24038">MPSPIGSRLGSLGLRSLDRVMVKSIDLPEFPLGLDCWSWLDKKPNETKHPIIRTCRQKSPWGSAWVLWPIKEDRKVFMALTINRNRSEDGNSDRNTMIPRTKDQNLLHLLPCWVPHVRWAVDGGGESLGGGLLSIKDEEVSLVDGVFEGALGALDLGNGSSSGGHECVWLLMMSEGDGELVLCIWREFMGRDLFENGMNLDKFREFQMLFKHSG</sequence>
<keyword evidence="2" id="KW-1185">Reference proteome</keyword>
<dbReference type="Proteomes" id="UP001151760">
    <property type="component" value="Unassembled WGS sequence"/>
</dbReference>
<dbReference type="EMBL" id="BQNB010015933">
    <property type="protein sequence ID" value="GJT45831.1"/>
    <property type="molecule type" value="Genomic_DNA"/>
</dbReference>